<sequence length="55" mass="5799">MQGNAAIAIILACILVGSLGLYYALKAACLTLAYMTWKVGRKETVDVELVPPSSA</sequence>
<evidence type="ECO:0000313" key="2">
    <source>
        <dbReference type="EMBL" id="KAF6228806.1"/>
    </source>
</evidence>
<dbReference type="EMBL" id="JACCJC010000074">
    <property type="protein sequence ID" value="KAF6228806.1"/>
    <property type="molecule type" value="Genomic_DNA"/>
</dbReference>
<proteinExistence type="predicted"/>
<dbReference type="Proteomes" id="UP000578531">
    <property type="component" value="Unassembled WGS sequence"/>
</dbReference>
<accession>A0A8H6CTE7</accession>
<comment type="caution">
    <text evidence="2">The sequence shown here is derived from an EMBL/GenBank/DDBJ whole genome shotgun (WGS) entry which is preliminary data.</text>
</comment>
<gene>
    <name evidence="2" type="ORF">HO173_011654</name>
</gene>
<keyword evidence="1" id="KW-0812">Transmembrane</keyword>
<keyword evidence="1" id="KW-1133">Transmembrane helix</keyword>
<evidence type="ECO:0000256" key="1">
    <source>
        <dbReference type="SAM" id="Phobius"/>
    </source>
</evidence>
<feature type="transmembrane region" description="Helical" evidence="1">
    <location>
        <begin position="6"/>
        <end position="25"/>
    </location>
</feature>
<keyword evidence="1" id="KW-0472">Membrane</keyword>
<protein>
    <submittedName>
        <fullName evidence="2">Uncharacterized protein</fullName>
    </submittedName>
</protein>
<keyword evidence="3" id="KW-1185">Reference proteome</keyword>
<dbReference type="RefSeq" id="XP_037159621.1">
    <property type="nucleotide sequence ID" value="XM_037313533.1"/>
</dbReference>
<dbReference type="GeneID" id="59293296"/>
<reference evidence="2 3" key="1">
    <citation type="journal article" date="2020" name="Genomics">
        <title>Complete, high-quality genomes from long-read metagenomic sequencing of two wolf lichen thalli reveals enigmatic genome architecture.</title>
        <authorList>
            <person name="McKenzie S.K."/>
            <person name="Walston R.F."/>
            <person name="Allen J.L."/>
        </authorList>
    </citation>
    <scope>NUCLEOTIDE SEQUENCE [LARGE SCALE GENOMIC DNA]</scope>
    <source>
        <strain evidence="2">WasteWater2</strain>
    </source>
</reference>
<organism evidence="2 3">
    <name type="scientific">Letharia columbiana</name>
    <dbReference type="NCBI Taxonomy" id="112416"/>
    <lineage>
        <taxon>Eukaryota</taxon>
        <taxon>Fungi</taxon>
        <taxon>Dikarya</taxon>
        <taxon>Ascomycota</taxon>
        <taxon>Pezizomycotina</taxon>
        <taxon>Lecanoromycetes</taxon>
        <taxon>OSLEUM clade</taxon>
        <taxon>Lecanoromycetidae</taxon>
        <taxon>Lecanorales</taxon>
        <taxon>Lecanorineae</taxon>
        <taxon>Parmeliaceae</taxon>
        <taxon>Letharia</taxon>
    </lineage>
</organism>
<evidence type="ECO:0000313" key="3">
    <source>
        <dbReference type="Proteomes" id="UP000578531"/>
    </source>
</evidence>
<dbReference type="AlphaFoldDB" id="A0A8H6CTE7"/>
<name>A0A8H6CTE7_9LECA</name>